<dbReference type="PANTHER" id="PTHR10579">
    <property type="entry name" value="CALCIUM-ACTIVATED CHLORIDE CHANNEL REGULATOR"/>
    <property type="match status" value="1"/>
</dbReference>
<dbReference type="Proteomes" id="UP000051401">
    <property type="component" value="Unassembled WGS sequence"/>
</dbReference>
<dbReference type="InterPro" id="IPR021908">
    <property type="entry name" value="YfbK_C"/>
</dbReference>
<dbReference type="InterPro" id="IPR036465">
    <property type="entry name" value="vWFA_dom_sf"/>
</dbReference>
<dbReference type="RefSeq" id="WP_057812302.1">
    <property type="nucleotide sequence ID" value="NZ_CP031598.1"/>
</dbReference>
<sequence>MSDDLEDLKQAMQAATPAPDAGRKAANFTIAQENFDRLQESRPGVRLTSDRPGRGWFRGVARMITTQLSSRGMMSATTALVALGLVVVVPDWQAGRDMFRPGPMVQKTVATEEDLSRPPADAVGGLFEMEGAESLAADDMASAAPPSPAPRLQATRAESLRGLAVETLNNMAPSGQRDVLIRPENNTEAYAHADPNTLKVTADDPVSTFSVDVDTASYAVVRSSLIGGVMPPHEAVRIEEMINYFPYDYAAPAEGDAPFRSTVSVTDTPWNPDTQLVHIGIQGELPAVEDRPPLNLVFLIDTSGSMEHPDKLPLLKQSLALMLSKLSAQDQVSIVTYAGSAGQVLEPTSAAERDTILGALDNLSAGGNTAGQDGLQQAYSVAEGMTEEGEVSRVILATDGDFNVGISDPDELERFIAGKRESGTYLSVLGFGRGNLDDAVMQSLAQNGNGQAAYIDTLSEAQKVLVDQFTGALYPIADDVKIQVEFNPGVVAEYRLIGYETRALNRDDFRNDAVDAGDIGAGHTVTAIYEVTLVDSEARLTEPLRYGEAEPQNTSDELGYLKLRYKAPGEETSQLIETPIVAGGETSDDMRFAAAIAGFGQILQDSPYLNGWTYDDAIALANSAKGEDAYGYRAEAVRLMRLAQSLDRN</sequence>
<evidence type="ECO:0000259" key="2">
    <source>
        <dbReference type="PROSITE" id="PS50234"/>
    </source>
</evidence>
<dbReference type="OrthoDB" id="9805121at2"/>
<dbReference type="PROSITE" id="PS50234">
    <property type="entry name" value="VWFA"/>
    <property type="match status" value="1"/>
</dbReference>
<dbReference type="CDD" id="cd01465">
    <property type="entry name" value="vWA_subgroup"/>
    <property type="match status" value="1"/>
</dbReference>
<dbReference type="AlphaFoldDB" id="A0A0T5PEK0"/>
<feature type="region of interest" description="Disordered" evidence="1">
    <location>
        <begin position="1"/>
        <end position="22"/>
    </location>
</feature>
<evidence type="ECO:0000256" key="1">
    <source>
        <dbReference type="SAM" id="MobiDB-lite"/>
    </source>
</evidence>
<dbReference type="SUPFAM" id="SSF53300">
    <property type="entry name" value="vWA-like"/>
    <property type="match status" value="1"/>
</dbReference>
<dbReference type="Pfam" id="PF12450">
    <property type="entry name" value="vWF_A"/>
    <property type="match status" value="1"/>
</dbReference>
<dbReference type="InterPro" id="IPR051266">
    <property type="entry name" value="CLCR"/>
</dbReference>
<keyword evidence="4" id="KW-1185">Reference proteome</keyword>
<dbReference type="Pfam" id="PF00092">
    <property type="entry name" value="VWA"/>
    <property type="match status" value="1"/>
</dbReference>
<dbReference type="PATRIC" id="fig|540747.5.peg.169"/>
<dbReference type="Gene3D" id="3.40.50.410">
    <property type="entry name" value="von Willebrand factor, type A domain"/>
    <property type="match status" value="1"/>
</dbReference>
<organism evidence="3 4">
    <name type="scientific">Roseovarius indicus</name>
    <dbReference type="NCBI Taxonomy" id="540747"/>
    <lineage>
        <taxon>Bacteria</taxon>
        <taxon>Pseudomonadati</taxon>
        <taxon>Pseudomonadota</taxon>
        <taxon>Alphaproteobacteria</taxon>
        <taxon>Rhodobacterales</taxon>
        <taxon>Roseobacteraceae</taxon>
        <taxon>Roseovarius</taxon>
    </lineage>
</organism>
<comment type="caution">
    <text evidence="3">The sequence shown here is derived from an EMBL/GenBank/DDBJ whole genome shotgun (WGS) entry which is preliminary data.</text>
</comment>
<dbReference type="EMBL" id="LAXI01000001">
    <property type="protein sequence ID" value="KRS19423.1"/>
    <property type="molecule type" value="Genomic_DNA"/>
</dbReference>
<reference evidence="3 4" key="1">
    <citation type="submission" date="2015-04" db="EMBL/GenBank/DDBJ databases">
        <title>The draft genome sequence of Roseovarius indicus B108T.</title>
        <authorList>
            <person name="Li G."/>
            <person name="Lai Q."/>
            <person name="Shao Z."/>
            <person name="Yan P."/>
        </authorList>
    </citation>
    <scope>NUCLEOTIDE SEQUENCE [LARGE SCALE GENOMIC DNA]</scope>
    <source>
        <strain evidence="3 4">B108</strain>
    </source>
</reference>
<dbReference type="SMART" id="SM00327">
    <property type="entry name" value="VWA"/>
    <property type="match status" value="1"/>
</dbReference>
<name>A0A0T5PEK0_9RHOB</name>
<evidence type="ECO:0000313" key="4">
    <source>
        <dbReference type="Proteomes" id="UP000051401"/>
    </source>
</evidence>
<feature type="domain" description="VWFA" evidence="2">
    <location>
        <begin position="295"/>
        <end position="473"/>
    </location>
</feature>
<evidence type="ECO:0000313" key="3">
    <source>
        <dbReference type="EMBL" id="KRS19423.1"/>
    </source>
</evidence>
<dbReference type="InterPro" id="IPR022156">
    <property type="entry name" value="Uncharacterised_YfbK_N"/>
</dbReference>
<accession>A0A0T5PEK0</accession>
<dbReference type="Pfam" id="PF12034">
    <property type="entry name" value="YfbK_C"/>
    <property type="match status" value="1"/>
</dbReference>
<gene>
    <name evidence="3" type="ORF">XM52_00835</name>
</gene>
<protein>
    <submittedName>
        <fullName evidence="3">von Willebrand factor A</fullName>
    </submittedName>
</protein>
<dbReference type="STRING" id="540747.SAMN04488031_102397"/>
<proteinExistence type="predicted"/>
<dbReference type="InterPro" id="IPR002035">
    <property type="entry name" value="VWF_A"/>
</dbReference>
<dbReference type="PANTHER" id="PTHR10579:SF43">
    <property type="entry name" value="ZINC FINGER (C3HC4-TYPE RING FINGER) FAMILY PROTEIN"/>
    <property type="match status" value="1"/>
</dbReference>